<sequence length="608" mass="68751">QIMTLLQMPLRPPLMSVPKVMCPGSPTPMVSWLKEKSPEDVLWIKLDTKGYKIASSGRQHSLILMDVDKEYSGIYTCIATNRAGQSLCSAQLEVDDTFPDIFTCCLQDLIRNKARNGQNCCLLEEAYAMVSALPQRSENTHHVSMIENYPATLEVLGEPIRQLNNIDVNETVEGDDRTFEIWHEREDSVRKYTLQARTVTIKNSWLRDLRELQQRYSMPAWSESTVSHFYLPVALLMHSFIYSSEETITTVVKNPRMRRHRSPGLTVTGAHRSETSTPEPTATRPRRMLTPRKSTIPTLYVTEPEGAGARTVESKPRWVEVEEVIEYKVNKSPRLSRRRGISPAGSDRAATPSRSKRSPLENLNVNNSNNNLVEQAQEQLKEEISNQTISWEEDEPQIACGSASREPHELSSVLTLAEDTDDQDDQQTVIFEPDDEDSEKLEPVILKQGDRTLNLEDLEDYIPGEGETYGSSSTYHVSDEKPCEISVLQREIGGSQVGQLVLLNVGRPDIVPRQRSSFFGRFKEHLSNSLFPSASPQVSIARPSMERQIPIQMSSAKLEVQPSYCSEVQRVEGRQQSFKTKVSTQTYSYTSVGKPVTLQIKEKPFQSQ</sequence>
<dbReference type="InterPro" id="IPR011993">
    <property type="entry name" value="PH-like_dom_sf"/>
</dbReference>
<accession>A0ABV0PBA1</accession>
<evidence type="ECO:0000259" key="4">
    <source>
        <dbReference type="PROSITE" id="PS50835"/>
    </source>
</evidence>
<evidence type="ECO:0000313" key="6">
    <source>
        <dbReference type="Proteomes" id="UP001476798"/>
    </source>
</evidence>
<dbReference type="SUPFAM" id="SSF48726">
    <property type="entry name" value="Immunoglobulin"/>
    <property type="match status" value="1"/>
</dbReference>
<dbReference type="Gene3D" id="2.60.40.10">
    <property type="entry name" value="Immunoglobulins"/>
    <property type="match status" value="1"/>
</dbReference>
<dbReference type="InterPro" id="IPR007110">
    <property type="entry name" value="Ig-like_dom"/>
</dbReference>
<dbReference type="PANTHER" id="PTHR10075">
    <property type="entry name" value="BASIGIN RELATED"/>
    <property type="match status" value="1"/>
</dbReference>
<feature type="domain" description="Ig-like" evidence="4">
    <location>
        <begin position="26"/>
        <end position="95"/>
    </location>
</feature>
<dbReference type="Pfam" id="PF22697">
    <property type="entry name" value="SOS1_NGEF_PH"/>
    <property type="match status" value="1"/>
</dbReference>
<dbReference type="PROSITE" id="PS50003">
    <property type="entry name" value="PH_DOMAIN"/>
    <property type="match status" value="1"/>
</dbReference>
<proteinExistence type="predicted"/>
<dbReference type="InterPro" id="IPR013783">
    <property type="entry name" value="Ig-like_fold"/>
</dbReference>
<dbReference type="InterPro" id="IPR013098">
    <property type="entry name" value="Ig_I-set"/>
</dbReference>
<feature type="domain" description="PH" evidence="3">
    <location>
        <begin position="163"/>
        <end position="214"/>
    </location>
</feature>
<feature type="region of interest" description="Disordered" evidence="2">
    <location>
        <begin position="260"/>
        <end position="286"/>
    </location>
</feature>
<organism evidence="5 6">
    <name type="scientific">Goodea atripinnis</name>
    <dbReference type="NCBI Taxonomy" id="208336"/>
    <lineage>
        <taxon>Eukaryota</taxon>
        <taxon>Metazoa</taxon>
        <taxon>Chordata</taxon>
        <taxon>Craniata</taxon>
        <taxon>Vertebrata</taxon>
        <taxon>Euteleostomi</taxon>
        <taxon>Actinopterygii</taxon>
        <taxon>Neopterygii</taxon>
        <taxon>Teleostei</taxon>
        <taxon>Neoteleostei</taxon>
        <taxon>Acanthomorphata</taxon>
        <taxon>Ovalentaria</taxon>
        <taxon>Atherinomorphae</taxon>
        <taxon>Cyprinodontiformes</taxon>
        <taxon>Goodeidae</taxon>
        <taxon>Goodea</taxon>
    </lineage>
</organism>
<dbReference type="InterPro" id="IPR036179">
    <property type="entry name" value="Ig-like_dom_sf"/>
</dbReference>
<evidence type="ECO:0000313" key="5">
    <source>
        <dbReference type="EMBL" id="MEQ2180711.1"/>
    </source>
</evidence>
<dbReference type="Pfam" id="PF07679">
    <property type="entry name" value="I-set"/>
    <property type="match status" value="1"/>
</dbReference>
<keyword evidence="6" id="KW-1185">Reference proteome</keyword>
<dbReference type="Gene3D" id="2.30.29.30">
    <property type="entry name" value="Pleckstrin-homology domain (PH domain)/Phosphotyrosine-binding domain (PTB)"/>
    <property type="match status" value="1"/>
</dbReference>
<dbReference type="PANTHER" id="PTHR10075:SF100">
    <property type="entry name" value="FASCICLIN-2"/>
    <property type="match status" value="1"/>
</dbReference>
<dbReference type="PROSITE" id="PS50835">
    <property type="entry name" value="IG_LIKE"/>
    <property type="match status" value="1"/>
</dbReference>
<dbReference type="SUPFAM" id="SSF50729">
    <property type="entry name" value="PH domain-like"/>
    <property type="match status" value="1"/>
</dbReference>
<dbReference type="SMART" id="SM00409">
    <property type="entry name" value="IG"/>
    <property type="match status" value="1"/>
</dbReference>
<feature type="non-terminal residue" evidence="5">
    <location>
        <position position="1"/>
    </location>
</feature>
<comment type="caution">
    <text evidence="5">The sequence shown here is derived from an EMBL/GenBank/DDBJ whole genome shotgun (WGS) entry which is preliminary data.</text>
</comment>
<dbReference type="Proteomes" id="UP001476798">
    <property type="component" value="Unassembled WGS sequence"/>
</dbReference>
<reference evidence="5 6" key="1">
    <citation type="submission" date="2021-06" db="EMBL/GenBank/DDBJ databases">
        <authorList>
            <person name="Palmer J.M."/>
        </authorList>
    </citation>
    <scope>NUCLEOTIDE SEQUENCE [LARGE SCALE GENOMIC DNA]</scope>
    <source>
        <strain evidence="5 6">GA_2019</strain>
        <tissue evidence="5">Muscle</tissue>
    </source>
</reference>
<evidence type="ECO:0000259" key="3">
    <source>
        <dbReference type="PROSITE" id="PS50003"/>
    </source>
</evidence>
<evidence type="ECO:0000256" key="2">
    <source>
        <dbReference type="SAM" id="MobiDB-lite"/>
    </source>
</evidence>
<protein>
    <recommendedName>
        <fullName evidence="7">Ig-like domain-containing protein</fullName>
    </recommendedName>
</protein>
<gene>
    <name evidence="5" type="ORF">GOODEAATRI_004024</name>
</gene>
<dbReference type="InterPro" id="IPR001849">
    <property type="entry name" value="PH_domain"/>
</dbReference>
<feature type="region of interest" description="Disordered" evidence="2">
    <location>
        <begin position="333"/>
        <end position="369"/>
    </location>
</feature>
<feature type="compositionally biased region" description="Low complexity" evidence="2">
    <location>
        <begin position="360"/>
        <end position="369"/>
    </location>
</feature>
<dbReference type="InterPro" id="IPR003599">
    <property type="entry name" value="Ig_sub"/>
</dbReference>
<dbReference type="EMBL" id="JAHRIO010070129">
    <property type="protein sequence ID" value="MEQ2180711.1"/>
    <property type="molecule type" value="Genomic_DNA"/>
</dbReference>
<keyword evidence="1" id="KW-0393">Immunoglobulin domain</keyword>
<evidence type="ECO:0000256" key="1">
    <source>
        <dbReference type="ARBA" id="ARBA00023319"/>
    </source>
</evidence>
<dbReference type="InterPro" id="IPR055251">
    <property type="entry name" value="SOS1_NGEF_PH"/>
</dbReference>
<evidence type="ECO:0008006" key="7">
    <source>
        <dbReference type="Google" id="ProtNLM"/>
    </source>
</evidence>
<name>A0ABV0PBA1_9TELE</name>